<accession>A0ACC3MDB3</accession>
<protein>
    <submittedName>
        <fullName evidence="1">Transmembrane emp24 domain-containing protein 10</fullName>
        <ecNumber evidence="1">2.7.11.1</ecNumber>
    </submittedName>
</protein>
<keyword evidence="1" id="KW-0812">Transmembrane</keyword>
<dbReference type="EMBL" id="JAUTXU010000390">
    <property type="protein sequence ID" value="KAK3681888.1"/>
    <property type="molecule type" value="Genomic_DNA"/>
</dbReference>
<organism evidence="1 2">
    <name type="scientific">Vermiconidia calcicola</name>
    <dbReference type="NCBI Taxonomy" id="1690605"/>
    <lineage>
        <taxon>Eukaryota</taxon>
        <taxon>Fungi</taxon>
        <taxon>Dikarya</taxon>
        <taxon>Ascomycota</taxon>
        <taxon>Pezizomycotina</taxon>
        <taxon>Dothideomycetes</taxon>
        <taxon>Dothideomycetidae</taxon>
        <taxon>Mycosphaerellales</taxon>
        <taxon>Extremaceae</taxon>
        <taxon>Vermiconidia</taxon>
    </lineage>
</organism>
<comment type="caution">
    <text evidence="1">The sequence shown here is derived from an EMBL/GenBank/DDBJ whole genome shotgun (WGS) entry which is preliminary data.</text>
</comment>
<evidence type="ECO:0000313" key="2">
    <source>
        <dbReference type="Proteomes" id="UP001281147"/>
    </source>
</evidence>
<gene>
    <name evidence="1" type="primary">TMED10</name>
    <name evidence="1" type="ORF">LTR37_020781</name>
</gene>
<feature type="non-terminal residue" evidence="1">
    <location>
        <position position="1"/>
    </location>
</feature>
<reference evidence="1" key="1">
    <citation type="submission" date="2023-07" db="EMBL/GenBank/DDBJ databases">
        <title>Black Yeasts Isolated from many extreme environments.</title>
        <authorList>
            <person name="Coleine C."/>
            <person name="Stajich J.E."/>
            <person name="Selbmann L."/>
        </authorList>
    </citation>
    <scope>NUCLEOTIDE SEQUENCE</scope>
    <source>
        <strain evidence="1">CCFEE 5714</strain>
    </source>
</reference>
<evidence type="ECO:0000313" key="1">
    <source>
        <dbReference type="EMBL" id="KAK3681888.1"/>
    </source>
</evidence>
<proteinExistence type="predicted"/>
<keyword evidence="2" id="KW-1185">Reference proteome</keyword>
<keyword evidence="1" id="KW-0808">Transferase</keyword>
<keyword evidence="1" id="KW-0472">Membrane</keyword>
<dbReference type="Proteomes" id="UP001281147">
    <property type="component" value="Unassembled WGS sequence"/>
</dbReference>
<sequence length="445" mass="47502">VPPVPPIPGSSKSPMQARGAKSATPGSDELIEFIRSGPEEDGKHRISRTIAPFRSTMDSDQLKELAGILKERQDPDVMDVNFDSAAAPSVPNTSSRPASRRTSIASRSALLHRSSNINKSSATLNQGFNQSSSNLNASSTNLNASSPNVNRNSTNLNGSSTNLNQMVRPTSSGQTQKLSQSRPSSSSGAKKNLTQENAPVKKRYRSKDPYALDFLDDDEDEDHLTSLPKASRQDESMADFLNSNEPPQDNAPKPVVRPNSSKARSAVAGTATSGTLTPGTATPNTETRRGVTLSDPSNPSRPKSGGTFPERPRSIAKTAGPRSGQTAPRARSSNRPAASDSVPPAIPSSRRQTMTGTAPTSGTSTPKMQARGSAKDVKPNSSTKDLANFFRDEEPDGADSAPAPIIGRKTREEAQKEEEMAKNKAEKKSRGGFFSRTKKKDHIEV</sequence>
<name>A0ACC3MDB3_9PEZI</name>
<dbReference type="EC" id="2.7.11.1" evidence="1"/>